<dbReference type="InterPro" id="IPR002970">
    <property type="entry name" value="Tick_his-bd"/>
</dbReference>
<dbReference type="EMBL" id="JO844831">
    <property type="protein sequence ID" value="AEO36448.1"/>
    <property type="molecule type" value="mRNA"/>
</dbReference>
<dbReference type="Pfam" id="PF02098">
    <property type="entry name" value="His_binding"/>
    <property type="match status" value="1"/>
</dbReference>
<protein>
    <submittedName>
        <fullName evidence="2">Uncharacterized protein</fullName>
    </submittedName>
</protein>
<accession>G3MSI0</accession>
<dbReference type="SUPFAM" id="SSF50814">
    <property type="entry name" value="Lipocalins"/>
    <property type="match status" value="1"/>
</dbReference>
<dbReference type="InterPro" id="IPR012674">
    <property type="entry name" value="Calycin"/>
</dbReference>
<dbReference type="Gene3D" id="2.40.128.20">
    <property type="match status" value="1"/>
</dbReference>
<dbReference type="GO" id="GO:0043176">
    <property type="term" value="F:amine binding"/>
    <property type="evidence" value="ECO:0007669"/>
    <property type="project" value="InterPro"/>
</dbReference>
<feature type="signal peptide" evidence="1">
    <location>
        <begin position="1"/>
        <end position="19"/>
    </location>
</feature>
<evidence type="ECO:0000313" key="2">
    <source>
        <dbReference type="EMBL" id="AEO36448.1"/>
    </source>
</evidence>
<organism evidence="2">
    <name type="scientific">Amblyomma maculatum</name>
    <name type="common">Gulf Coast tick</name>
    <dbReference type="NCBI Taxonomy" id="34609"/>
    <lineage>
        <taxon>Eukaryota</taxon>
        <taxon>Metazoa</taxon>
        <taxon>Ecdysozoa</taxon>
        <taxon>Arthropoda</taxon>
        <taxon>Chelicerata</taxon>
        <taxon>Arachnida</taxon>
        <taxon>Acari</taxon>
        <taxon>Parasitiformes</taxon>
        <taxon>Ixodida</taxon>
        <taxon>Ixodoidea</taxon>
        <taxon>Ixodidae</taxon>
        <taxon>Amblyomminae</taxon>
        <taxon>Amblyomma</taxon>
    </lineage>
</organism>
<reference evidence="2" key="1">
    <citation type="journal article" date="2011" name="PLoS ONE">
        <title>A deep insight into the sialotranscriptome of the gulf coast tick, Amblyomma maculatum.</title>
        <authorList>
            <person name="Karim S."/>
            <person name="Singh P."/>
            <person name="Ribeiro J.M."/>
        </authorList>
    </citation>
    <scope>NUCLEOTIDE SEQUENCE</scope>
    <source>
        <tissue evidence="2">Salivary gland</tissue>
    </source>
</reference>
<feature type="chain" id="PRO_5003447628" evidence="1">
    <location>
        <begin position="20"/>
        <end position="197"/>
    </location>
</feature>
<dbReference type="GO" id="GO:0030682">
    <property type="term" value="P:symbiont-mediated perturbation of host defenses"/>
    <property type="evidence" value="ECO:0007669"/>
    <property type="project" value="InterPro"/>
</dbReference>
<proteinExistence type="evidence at transcript level"/>
<keyword evidence="1" id="KW-0732">Signal</keyword>
<sequence length="197" mass="23269">MKITILCICSSIMTGSVSAVHYEDDSRYFHRQRITEMLEMTELIFVKSRNFRSNSILLCHAFKKERQLRRDEYQYTMFLSPQPPQGQFVPLSTLFTTFATPPHIQENAISILSEQLHGQPSLFKLMYINVQKTCFILVRQRWRGGRECLLLQTIYSVQQLVPEDCQRIYLNQCPGQKYLIFRPECMTLLRRDRLFGS</sequence>
<name>G3MSI0_AMBMU</name>
<evidence type="ECO:0000256" key="1">
    <source>
        <dbReference type="SAM" id="SignalP"/>
    </source>
</evidence>
<dbReference type="AlphaFoldDB" id="G3MSI0"/>